<keyword evidence="7" id="KW-0472">Membrane</keyword>
<evidence type="ECO:0000256" key="1">
    <source>
        <dbReference type="ARBA" id="ARBA00004127"/>
    </source>
</evidence>
<dbReference type="NCBIfam" id="TIGR01494">
    <property type="entry name" value="ATPase_P-type"/>
    <property type="match status" value="1"/>
</dbReference>
<evidence type="ECO:0000313" key="10">
    <source>
        <dbReference type="Proteomes" id="UP000748752"/>
    </source>
</evidence>
<dbReference type="SFLD" id="SFLDG00002">
    <property type="entry name" value="C1.7:_P-type_atpase_like"/>
    <property type="match status" value="1"/>
</dbReference>
<dbReference type="InterPro" id="IPR044492">
    <property type="entry name" value="P_typ_ATPase_HD_dom"/>
</dbReference>
<dbReference type="Proteomes" id="UP000748752">
    <property type="component" value="Unassembled WGS sequence"/>
</dbReference>
<proteinExistence type="inferred from homology"/>
<dbReference type="InterPro" id="IPR059000">
    <property type="entry name" value="ATPase_P-type_domA"/>
</dbReference>
<dbReference type="SFLD" id="SFLDF00027">
    <property type="entry name" value="p-type_atpase"/>
    <property type="match status" value="1"/>
</dbReference>
<dbReference type="InterPro" id="IPR036412">
    <property type="entry name" value="HAD-like_sf"/>
</dbReference>
<evidence type="ECO:0000256" key="6">
    <source>
        <dbReference type="ARBA" id="ARBA00022989"/>
    </source>
</evidence>
<feature type="domain" description="P-type ATPase A" evidence="8">
    <location>
        <begin position="2"/>
        <end position="55"/>
    </location>
</feature>
<dbReference type="SUPFAM" id="SSF81653">
    <property type="entry name" value="Calcium ATPase, transduction domain A"/>
    <property type="match status" value="1"/>
</dbReference>
<dbReference type="EMBL" id="NRRV01000190">
    <property type="protein sequence ID" value="MBK1634003.1"/>
    <property type="molecule type" value="Genomic_DNA"/>
</dbReference>
<dbReference type="PROSITE" id="PS01229">
    <property type="entry name" value="COF_2"/>
    <property type="match status" value="1"/>
</dbReference>
<reference evidence="9 10" key="1">
    <citation type="journal article" date="2020" name="Microorganisms">
        <title>Osmotic Adaptation and Compatible Solute Biosynthesis of Phototrophic Bacteria as Revealed from Genome Analyses.</title>
        <authorList>
            <person name="Imhoff J.F."/>
            <person name="Rahn T."/>
            <person name="Kunzel S."/>
            <person name="Keller A."/>
            <person name="Neulinger S.C."/>
        </authorList>
    </citation>
    <scope>NUCLEOTIDE SEQUENCE [LARGE SCALE GENOMIC DNA]</scope>
    <source>
        <strain evidence="9 10">DSM 6210</strain>
    </source>
</reference>
<dbReference type="Pfam" id="PF00122">
    <property type="entry name" value="E1-E2_ATPase"/>
    <property type="match status" value="1"/>
</dbReference>
<name>A0ABS1CQM6_9GAMM</name>
<evidence type="ECO:0000256" key="4">
    <source>
        <dbReference type="ARBA" id="ARBA00022723"/>
    </source>
</evidence>
<dbReference type="SFLD" id="SFLDS00003">
    <property type="entry name" value="Haloacid_Dehalogenase"/>
    <property type="match status" value="1"/>
</dbReference>
<evidence type="ECO:0000256" key="5">
    <source>
        <dbReference type="ARBA" id="ARBA00022967"/>
    </source>
</evidence>
<evidence type="ECO:0000256" key="2">
    <source>
        <dbReference type="ARBA" id="ARBA00006024"/>
    </source>
</evidence>
<dbReference type="Pfam" id="PF00702">
    <property type="entry name" value="Hydrolase"/>
    <property type="match status" value="1"/>
</dbReference>
<dbReference type="PANTHER" id="PTHR43520">
    <property type="entry name" value="ATP7, ISOFORM B"/>
    <property type="match status" value="1"/>
</dbReference>
<dbReference type="Gene3D" id="3.40.50.1000">
    <property type="entry name" value="HAD superfamily/HAD-like"/>
    <property type="match status" value="1"/>
</dbReference>
<dbReference type="Gene3D" id="2.70.150.10">
    <property type="entry name" value="Calcium-transporting ATPase, cytoplasmic transduction domain A"/>
    <property type="match status" value="1"/>
</dbReference>
<keyword evidence="6" id="KW-1133">Transmembrane helix</keyword>
<dbReference type="PANTHER" id="PTHR43520:SF8">
    <property type="entry name" value="P-TYPE CU(+) TRANSPORTER"/>
    <property type="match status" value="1"/>
</dbReference>
<dbReference type="InterPro" id="IPR023299">
    <property type="entry name" value="ATPase_P-typ_cyto_dom_N"/>
</dbReference>
<keyword evidence="4" id="KW-0479">Metal-binding</keyword>
<keyword evidence="3" id="KW-0812">Transmembrane</keyword>
<dbReference type="InterPro" id="IPR008250">
    <property type="entry name" value="ATPase_P-typ_transduc_dom_A_sf"/>
</dbReference>
<comment type="similarity">
    <text evidence="2">Belongs to the cation transport ATPase (P-type) (TC 3.A.3) family. Type IB subfamily.</text>
</comment>
<dbReference type="SUPFAM" id="SSF56784">
    <property type="entry name" value="HAD-like"/>
    <property type="match status" value="1"/>
</dbReference>
<comment type="caution">
    <text evidence="9">The sequence shown here is derived from an EMBL/GenBank/DDBJ whole genome shotgun (WGS) entry which is preliminary data.</text>
</comment>
<feature type="non-terminal residue" evidence="9">
    <location>
        <position position="420"/>
    </location>
</feature>
<dbReference type="PRINTS" id="PR00119">
    <property type="entry name" value="CATATPASE"/>
</dbReference>
<dbReference type="InterPro" id="IPR001757">
    <property type="entry name" value="P_typ_ATPase"/>
</dbReference>
<dbReference type="InterPro" id="IPR018303">
    <property type="entry name" value="ATPase_P-typ_P_site"/>
</dbReference>
<keyword evidence="10" id="KW-1185">Reference proteome</keyword>
<keyword evidence="5" id="KW-1278">Translocase</keyword>
<comment type="subcellular location">
    <subcellularLocation>
        <location evidence="1">Endomembrane system</location>
        <topology evidence="1">Multi-pass membrane protein</topology>
    </subcellularLocation>
</comment>
<evidence type="ECO:0000256" key="3">
    <source>
        <dbReference type="ARBA" id="ARBA00022692"/>
    </source>
</evidence>
<evidence type="ECO:0000259" key="8">
    <source>
        <dbReference type="Pfam" id="PF00122"/>
    </source>
</evidence>
<accession>A0ABS1CQM6</accession>
<dbReference type="Gene3D" id="3.40.1110.10">
    <property type="entry name" value="Calcium-transporting ATPase, cytoplasmic domain N"/>
    <property type="match status" value="1"/>
</dbReference>
<evidence type="ECO:0000256" key="7">
    <source>
        <dbReference type="ARBA" id="ARBA00023136"/>
    </source>
</evidence>
<dbReference type="InterPro" id="IPR023214">
    <property type="entry name" value="HAD_sf"/>
</dbReference>
<dbReference type="PROSITE" id="PS00154">
    <property type="entry name" value="ATPASE_E1_E2"/>
    <property type="match status" value="1"/>
</dbReference>
<evidence type="ECO:0000313" key="9">
    <source>
        <dbReference type="EMBL" id="MBK1634003.1"/>
    </source>
</evidence>
<gene>
    <name evidence="9" type="ORF">CKO31_25445</name>
</gene>
<protein>
    <recommendedName>
        <fullName evidence="8">P-type ATPase A domain-containing protein</fullName>
    </recommendedName>
</protein>
<organism evidence="9 10">
    <name type="scientific">Thiohalocapsa halophila</name>
    <dbReference type="NCBI Taxonomy" id="69359"/>
    <lineage>
        <taxon>Bacteria</taxon>
        <taxon>Pseudomonadati</taxon>
        <taxon>Pseudomonadota</taxon>
        <taxon>Gammaproteobacteria</taxon>
        <taxon>Chromatiales</taxon>
        <taxon>Chromatiaceae</taxon>
        <taxon>Thiohalocapsa</taxon>
    </lineage>
</organism>
<sequence>MISGLASVDQHGLTGESQPAEVEVGSKVFATTLVLSGRLHIQAEATGSDTNAASVGHILEHTQLYKESVRLRGKVIADGFIAPTLFVSSLSLPLLGPSAAMGILWSGFGYNMKLYGPITVLNFLHIMAKNGVLIKDGRSLEMVQQIDTVVFDKTGTLTADQPRLGGMYVVGSLDKATVLAYAAAAERRQSHPIAKAIWAAAQDQGLEIPYIDDASYRIGYGIEVTLGQKTIKVGSSRFMEQQAIRLEDGIRELQRASDAQGSSLVYVAVDDNLAGVIELEPGVRPEAKRMVEYLGGQGIDTYIISGDHEEPTRRLAAQLGIKYYFSETLPAEKAAVISQLRESGRFVAFVGDGINDAIALKQANVSVSLKGASTAATDTAQVILMDGDLQKLETLFEISKDFEDGMRGNYLNSVIPGVIT</sequence>